<organism evidence="2">
    <name type="scientific">Hemiselmis andersenii</name>
    <name type="common">Cryptophyte alga</name>
    <dbReference type="NCBI Taxonomy" id="464988"/>
    <lineage>
        <taxon>Eukaryota</taxon>
        <taxon>Cryptophyceae</taxon>
        <taxon>Cryptomonadales</taxon>
        <taxon>Hemiselmidaceae</taxon>
        <taxon>Hemiselmis</taxon>
    </lineage>
</organism>
<evidence type="ECO:0000313" key="2">
    <source>
        <dbReference type="EMBL" id="CAD8737631.1"/>
    </source>
</evidence>
<accession>A0A6T8I0M3</accession>
<name>A0A6T8I0M3_HEMAN</name>
<reference evidence="2" key="1">
    <citation type="submission" date="2021-01" db="EMBL/GenBank/DDBJ databases">
        <authorList>
            <person name="Corre E."/>
            <person name="Pelletier E."/>
            <person name="Niang G."/>
            <person name="Scheremetjew M."/>
            <person name="Finn R."/>
            <person name="Kale V."/>
            <person name="Holt S."/>
            <person name="Cochrane G."/>
            <person name="Meng A."/>
            <person name="Brown T."/>
            <person name="Cohen L."/>
        </authorList>
    </citation>
    <scope>NUCLEOTIDE SEQUENCE</scope>
    <source>
        <strain evidence="2">CCMP441</strain>
    </source>
</reference>
<feature type="coiled-coil region" evidence="1">
    <location>
        <begin position="153"/>
        <end position="195"/>
    </location>
</feature>
<dbReference type="AlphaFoldDB" id="A0A6T8I0M3"/>
<sequence>MAMAADDDDDQEDYKLKQALRDSQMEVAELRKQMEILVDRSKLEQTRIETRLQASQEERNHLRKQLERLQEKQQQDAALKAKLGTAQEEITELRKKYERGRSDLKQRTVDVHMLQVRVAQLCGSELDGLTVSQLEELERMQSDALRRCAVAKYVRLRQEFQEKEEHMREAVEKMRREFEERMEKMKTEVQKIQEEKVHLMGLEQRLRQEFQTQVQAEQMSNEELRIRLETLQDGFVQLRSILRKEKQSRVEAERHPLEDM</sequence>
<gene>
    <name evidence="2" type="ORF">HAND1043_LOCUS4123</name>
</gene>
<feature type="coiled-coil region" evidence="1">
    <location>
        <begin position="20"/>
        <end position="103"/>
    </location>
</feature>
<protein>
    <submittedName>
        <fullName evidence="2">Uncharacterized protein</fullName>
    </submittedName>
</protein>
<proteinExistence type="predicted"/>
<dbReference type="EMBL" id="HBFK01006931">
    <property type="protein sequence ID" value="CAD8737631.1"/>
    <property type="molecule type" value="Transcribed_RNA"/>
</dbReference>
<evidence type="ECO:0000256" key="1">
    <source>
        <dbReference type="SAM" id="Coils"/>
    </source>
</evidence>
<keyword evidence="1" id="KW-0175">Coiled coil</keyword>